<evidence type="ECO:0000313" key="3">
    <source>
        <dbReference type="Proteomes" id="UP000595332"/>
    </source>
</evidence>
<dbReference type="Proteomes" id="UP000595332">
    <property type="component" value="Chromosome"/>
</dbReference>
<sequence>MKTLKDPQGLGPKSESMLKDAGINSIEALLSLGAIRAFIQVSKTSKNKPSLNLLYALAGALEDKHWLTIAKQQKSQLIMQLDDFQELEKLFEDDKTIESTGKSVRESTYG</sequence>
<feature type="domain" description="TfoX C-terminal" evidence="1">
    <location>
        <begin position="3"/>
        <end position="80"/>
    </location>
</feature>
<dbReference type="PANTHER" id="PTHR36121">
    <property type="entry name" value="PROTEIN SXY"/>
    <property type="match status" value="1"/>
</dbReference>
<protein>
    <submittedName>
        <fullName evidence="2">DNA transformation protein and related proteins</fullName>
    </submittedName>
</protein>
<name>A0A7R6SWT3_9GAMM</name>
<dbReference type="InterPro" id="IPR007077">
    <property type="entry name" value="TfoX_C"/>
</dbReference>
<dbReference type="KEGG" id="njp:NEJAP_2810"/>
<keyword evidence="3" id="KW-1185">Reference proteome</keyword>
<organism evidence="2 3">
    <name type="scientific">Neptunomonas japonica JAMM 1380</name>
    <dbReference type="NCBI Taxonomy" id="1441457"/>
    <lineage>
        <taxon>Bacteria</taxon>
        <taxon>Pseudomonadati</taxon>
        <taxon>Pseudomonadota</taxon>
        <taxon>Gammaproteobacteria</taxon>
        <taxon>Oceanospirillales</taxon>
        <taxon>Oceanospirillaceae</taxon>
        <taxon>Neptunomonas</taxon>
    </lineage>
</organism>
<reference evidence="2 3" key="1">
    <citation type="journal article" date="2008" name="Int. J. Syst. Evol. Microbiol.">
        <title>Neptunomonas japonica sp. nov., an Osedax japonicus symbiont-like bacterium isolated from sediment adjacent to sperm whale carcasses off Kagoshima, Japan.</title>
        <authorList>
            <person name="Miyazaki M."/>
            <person name="Nogi Y."/>
            <person name="Fujiwara Y."/>
            <person name="Kawato M."/>
            <person name="Kubokawa K."/>
            <person name="Horikoshi K."/>
        </authorList>
    </citation>
    <scope>NUCLEOTIDE SEQUENCE [LARGE SCALE GENOMIC DNA]</scope>
    <source>
        <strain evidence="2 3">JAMM 1380</strain>
    </source>
</reference>
<dbReference type="Pfam" id="PF04994">
    <property type="entry name" value="TfoX_C"/>
    <property type="match status" value="1"/>
</dbReference>
<proteinExistence type="predicted"/>
<gene>
    <name evidence="2" type="primary">tfoX</name>
    <name evidence="2" type="ORF">NEJAP_2810</name>
</gene>
<evidence type="ECO:0000259" key="1">
    <source>
        <dbReference type="Pfam" id="PF04994"/>
    </source>
</evidence>
<dbReference type="PANTHER" id="PTHR36121:SF1">
    <property type="entry name" value="PROTEIN SXY"/>
    <property type="match status" value="1"/>
</dbReference>
<dbReference type="RefSeq" id="WP_201350649.1">
    <property type="nucleotide sequence ID" value="NZ_AP014546.1"/>
</dbReference>
<dbReference type="AlphaFoldDB" id="A0A7R6SWT3"/>
<accession>A0A7R6SWT3</accession>
<dbReference type="Gene3D" id="1.10.150.20">
    <property type="entry name" value="5' to 3' exonuclease, C-terminal subdomain"/>
    <property type="match status" value="1"/>
</dbReference>
<dbReference type="InterPro" id="IPR047525">
    <property type="entry name" value="TfoX-like"/>
</dbReference>
<evidence type="ECO:0000313" key="2">
    <source>
        <dbReference type="EMBL" id="BBB30751.1"/>
    </source>
</evidence>
<dbReference type="EMBL" id="AP014546">
    <property type="protein sequence ID" value="BBB30751.1"/>
    <property type="molecule type" value="Genomic_DNA"/>
</dbReference>